<evidence type="ECO:0000256" key="13">
    <source>
        <dbReference type="HAMAP-Rule" id="MF_01810"/>
    </source>
</evidence>
<dbReference type="InterPro" id="IPR028055">
    <property type="entry name" value="YidC/Oxa/ALB_C"/>
</dbReference>
<feature type="transmembrane region" description="Helical" evidence="13">
    <location>
        <begin position="469"/>
        <end position="495"/>
    </location>
</feature>
<feature type="transmembrane region" description="Helical" evidence="13">
    <location>
        <begin position="16"/>
        <end position="36"/>
    </location>
</feature>
<dbReference type="GO" id="GO:0015031">
    <property type="term" value="P:protein transport"/>
    <property type="evidence" value="ECO:0007669"/>
    <property type="project" value="UniProtKB-KW"/>
</dbReference>
<comment type="function">
    <text evidence="13">Required for the insertion and/or proper folding and/or complex formation of integral membrane proteins into the membrane. Involved in integration of membrane proteins that insert both dependently and independently of the Sec translocase complex, as well as at least some lipoproteins. Aids folding of multispanning membrane proteins.</text>
</comment>
<reference evidence="17 18" key="1">
    <citation type="submission" date="2018-04" db="EMBL/GenBank/DDBJ databases">
        <title>Novel Campyloabacter and Helicobacter Species and Strains.</title>
        <authorList>
            <person name="Mannion A.J."/>
            <person name="Shen Z."/>
            <person name="Fox J.G."/>
        </authorList>
    </citation>
    <scope>NUCLEOTIDE SEQUENCE [LARGE SCALE GENOMIC DNA]</scope>
    <source>
        <strain evidence="17 18">MIT 12-6600</strain>
    </source>
</reference>
<keyword evidence="9 13" id="KW-0472">Membrane</keyword>
<dbReference type="NCBIfam" id="TIGR03593">
    <property type="entry name" value="yidC_nterm"/>
    <property type="match status" value="1"/>
</dbReference>
<dbReference type="InterPro" id="IPR019998">
    <property type="entry name" value="Membr_insert_YidC"/>
</dbReference>
<keyword evidence="7 13" id="KW-0653">Protein transport</keyword>
<evidence type="ECO:0000256" key="10">
    <source>
        <dbReference type="ARBA" id="ARBA00023186"/>
    </source>
</evidence>
<evidence type="ECO:0000313" key="18">
    <source>
        <dbReference type="Proteomes" id="UP000256514"/>
    </source>
</evidence>
<dbReference type="GO" id="GO:0005886">
    <property type="term" value="C:plasma membrane"/>
    <property type="evidence" value="ECO:0007669"/>
    <property type="project" value="UniProtKB-SubCell"/>
</dbReference>
<dbReference type="InterPro" id="IPR038221">
    <property type="entry name" value="YidC_periplasmic_sf"/>
</dbReference>
<evidence type="ECO:0000256" key="14">
    <source>
        <dbReference type="SAM" id="MobiDB-lite"/>
    </source>
</evidence>
<keyword evidence="6 13" id="KW-0812">Transmembrane</keyword>
<dbReference type="Proteomes" id="UP000256514">
    <property type="component" value="Unassembled WGS sequence"/>
</dbReference>
<evidence type="ECO:0000256" key="9">
    <source>
        <dbReference type="ARBA" id="ARBA00023136"/>
    </source>
</evidence>
<dbReference type="CDD" id="cd19960">
    <property type="entry name" value="YidC_peri"/>
    <property type="match status" value="1"/>
</dbReference>
<dbReference type="AlphaFoldDB" id="A0A3D8IN27"/>
<dbReference type="InterPro" id="IPR047196">
    <property type="entry name" value="YidC_ALB_C"/>
</dbReference>
<dbReference type="PRINTS" id="PR00701">
    <property type="entry name" value="60KDINNERMP"/>
</dbReference>
<evidence type="ECO:0000256" key="1">
    <source>
        <dbReference type="ARBA" id="ARBA00004429"/>
    </source>
</evidence>
<organism evidence="17 18">
    <name type="scientific">Helicobacter equorum</name>
    <dbReference type="NCBI Taxonomy" id="361872"/>
    <lineage>
        <taxon>Bacteria</taxon>
        <taxon>Pseudomonadati</taxon>
        <taxon>Campylobacterota</taxon>
        <taxon>Epsilonproteobacteria</taxon>
        <taxon>Campylobacterales</taxon>
        <taxon>Helicobacteraceae</taxon>
        <taxon>Helicobacter</taxon>
    </lineage>
</organism>
<keyword evidence="8 13" id="KW-1133">Transmembrane helix</keyword>
<dbReference type="Gene3D" id="2.70.98.90">
    <property type="match status" value="1"/>
</dbReference>
<evidence type="ECO:0000256" key="7">
    <source>
        <dbReference type="ARBA" id="ARBA00022927"/>
    </source>
</evidence>
<comment type="subcellular location">
    <subcellularLocation>
        <location evidence="1">Cell inner membrane</location>
        <topology evidence="1">Multi-pass membrane protein</topology>
    </subcellularLocation>
    <subcellularLocation>
        <location evidence="13">Cell membrane</location>
        <topology evidence="13">Multi-pass membrane protein</topology>
    </subcellularLocation>
</comment>
<evidence type="ECO:0000259" key="16">
    <source>
        <dbReference type="Pfam" id="PF14849"/>
    </source>
</evidence>
<dbReference type="EMBL" id="NXLT01000005">
    <property type="protein sequence ID" value="RDU66622.1"/>
    <property type="molecule type" value="Genomic_DNA"/>
</dbReference>
<feature type="transmembrane region" description="Helical" evidence="13">
    <location>
        <begin position="516"/>
        <end position="539"/>
    </location>
</feature>
<evidence type="ECO:0000256" key="3">
    <source>
        <dbReference type="ARBA" id="ARBA00015325"/>
    </source>
</evidence>
<evidence type="ECO:0000313" key="17">
    <source>
        <dbReference type="EMBL" id="RDU66622.1"/>
    </source>
</evidence>
<accession>A0A3D8IN27</accession>
<feature type="transmembrane region" description="Helical" evidence="13">
    <location>
        <begin position="372"/>
        <end position="392"/>
    </location>
</feature>
<feature type="domain" description="Membrane insertase YidC N-terminal" evidence="16">
    <location>
        <begin position="182"/>
        <end position="361"/>
    </location>
</feature>
<evidence type="ECO:0000256" key="5">
    <source>
        <dbReference type="ARBA" id="ARBA00022475"/>
    </source>
</evidence>
<protein>
    <recommendedName>
        <fullName evidence="3 13">Membrane protein insertase YidC</fullName>
    </recommendedName>
    <alternativeName>
        <fullName evidence="12 13">Foldase YidC</fullName>
    </alternativeName>
    <alternativeName>
        <fullName evidence="11 13">Membrane integrase YidC</fullName>
    </alternativeName>
    <alternativeName>
        <fullName evidence="13">Membrane protein YidC</fullName>
    </alternativeName>
</protein>
<dbReference type="NCBIfam" id="NF002357">
    <property type="entry name" value="PRK01318.2-4"/>
    <property type="match status" value="1"/>
</dbReference>
<dbReference type="PANTHER" id="PTHR12428">
    <property type="entry name" value="OXA1"/>
    <property type="match status" value="1"/>
</dbReference>
<feature type="region of interest" description="Disordered" evidence="14">
    <location>
        <begin position="45"/>
        <end position="70"/>
    </location>
</feature>
<comment type="similarity">
    <text evidence="2 13">Belongs to the OXA1/ALB3/YidC family. Type 1 subfamily.</text>
</comment>
<dbReference type="Pfam" id="PF14849">
    <property type="entry name" value="YidC_periplas"/>
    <property type="match status" value="1"/>
</dbReference>
<feature type="transmembrane region" description="Helical" evidence="13">
    <location>
        <begin position="434"/>
        <end position="457"/>
    </location>
</feature>
<keyword evidence="18" id="KW-1185">Reference proteome</keyword>
<evidence type="ECO:0000256" key="8">
    <source>
        <dbReference type="ARBA" id="ARBA00022989"/>
    </source>
</evidence>
<keyword evidence="4 13" id="KW-0813">Transport</keyword>
<dbReference type="CDD" id="cd20070">
    <property type="entry name" value="5TM_YidC_Alb3"/>
    <property type="match status" value="1"/>
</dbReference>
<dbReference type="InterPro" id="IPR028053">
    <property type="entry name" value="Membr_insert_YidC_N"/>
</dbReference>
<evidence type="ECO:0000256" key="11">
    <source>
        <dbReference type="ARBA" id="ARBA00033245"/>
    </source>
</evidence>
<evidence type="ECO:0000256" key="12">
    <source>
        <dbReference type="ARBA" id="ARBA00033342"/>
    </source>
</evidence>
<keyword evidence="10 13" id="KW-0143">Chaperone</keyword>
<dbReference type="NCBIfam" id="TIGR03592">
    <property type="entry name" value="yidC_oxa1_cterm"/>
    <property type="match status" value="1"/>
</dbReference>
<feature type="domain" description="Membrane insertase YidC/Oxa/ALB C-terminal" evidence="15">
    <location>
        <begin position="372"/>
        <end position="552"/>
    </location>
</feature>
<dbReference type="OrthoDB" id="9780552at2"/>
<dbReference type="PRINTS" id="PR01900">
    <property type="entry name" value="YIDCPROTEIN"/>
</dbReference>
<dbReference type="GO" id="GO:0032977">
    <property type="term" value="F:membrane insertase activity"/>
    <property type="evidence" value="ECO:0007669"/>
    <property type="project" value="InterPro"/>
</dbReference>
<dbReference type="HAMAP" id="MF_01810">
    <property type="entry name" value="YidC_type1"/>
    <property type="match status" value="1"/>
</dbReference>
<evidence type="ECO:0000256" key="6">
    <source>
        <dbReference type="ARBA" id="ARBA00022692"/>
    </source>
</evidence>
<gene>
    <name evidence="13" type="primary">yidC</name>
    <name evidence="17" type="ORF">CQA54_06585</name>
</gene>
<comment type="caution">
    <text evidence="17">The sequence shown here is derived from an EMBL/GenBank/DDBJ whole genome shotgun (WGS) entry which is preliminary data.</text>
</comment>
<evidence type="ECO:0000259" key="15">
    <source>
        <dbReference type="Pfam" id="PF02096"/>
    </source>
</evidence>
<proteinExistence type="inferred from homology"/>
<dbReference type="RefSeq" id="WP_115571319.1">
    <property type="nucleotide sequence ID" value="NZ_NXLT01000005.1"/>
</dbReference>
<comment type="subunit">
    <text evidence="13">Interacts with the Sec translocase complex via SecD. Specifically interacts with transmembrane segments of nascent integral membrane proteins during membrane integration.</text>
</comment>
<keyword evidence="5 13" id="KW-1003">Cell membrane</keyword>
<sequence length="580" mass="66364">MYYPNPNQHNNDNTPLGRIMLVVVLSIAFFGIYMYLFPPKQSNTKAPATTQNTSVDSVSPISASQAPTTKDTLQQVSTHNLAIKDSLIAIIESEDFEIEIDALGRIRQVSLKDKKFTHDEQESLFSIVGSWLGFGSSKKEHIEKLPLFGDLELKPLEMRFSDVAINKKAYNTPFVLQKTSNQGNRIAFDGESQNIVLTQDLGDVRITKTLTFYRNLLYDVRIEVSNPNLEYFISNGMRPMGDKDTYVFRGVLLKKEDGSIQKIEDGDGERKDFPKASFVASVDRYYTSLLFTPDVAKGLYISLDSDGSKNPMPYVRSSGESVLQGYIGPKDFKTLESINPNLTDVVEYGMITFFARWVFWLLAWLYDVCGNWGWSIVLLTLIVRVILYPLSYKGMVSMQKLKDLAPKMKEIQERYKGDPQKLQMHMMELYKKHGANPLGGCLPLLLQIPVFFAIYRVLYNAIELKNSAWIFWINDLSAIDPYFVLPVLMGVSMYVSQRLTPSNFTDPMQEKIFKMLPWFFMVFFIIFPFPAGLVLYWTINNIFSIIQQMSINAMLERKKQAQIAQHHAQNHFKEHKGGKK</sequence>
<dbReference type="PANTHER" id="PTHR12428:SF65">
    <property type="entry name" value="CYTOCHROME C OXIDASE ASSEMBLY PROTEIN COX18, MITOCHONDRIAL"/>
    <property type="match status" value="1"/>
</dbReference>
<evidence type="ECO:0000256" key="2">
    <source>
        <dbReference type="ARBA" id="ARBA00010527"/>
    </source>
</evidence>
<name>A0A3D8IN27_9HELI</name>
<evidence type="ECO:0000256" key="4">
    <source>
        <dbReference type="ARBA" id="ARBA00022448"/>
    </source>
</evidence>
<dbReference type="GO" id="GO:0051205">
    <property type="term" value="P:protein insertion into membrane"/>
    <property type="evidence" value="ECO:0007669"/>
    <property type="project" value="TreeGrafter"/>
</dbReference>
<dbReference type="InterPro" id="IPR001708">
    <property type="entry name" value="YidC/ALB3/OXA1/COX18"/>
</dbReference>
<dbReference type="Pfam" id="PF02096">
    <property type="entry name" value="60KD_IMP"/>
    <property type="match status" value="1"/>
</dbReference>